<dbReference type="EMBL" id="LT629690">
    <property type="protein sequence ID" value="SDF84625.1"/>
    <property type="molecule type" value="Genomic_DNA"/>
</dbReference>
<evidence type="ECO:0000313" key="3">
    <source>
        <dbReference type="EMBL" id="SDF84625.1"/>
    </source>
</evidence>
<sequence length="157" mass="17286">MRRIIRSVVFAIAVVTTPLCASAQRTEGEQMKVLPQAELDVVKVLLSQERAWNAGDLNGFLSLYKKSPDLIVISNGVAHGFEDVEATYKKNYPDRATMGVLTFSDLEPHILDARFAMATGRYSLERAKNKGGNASGTFSLVLEKTAEGWKIVLDHTT</sequence>
<dbReference type="AlphaFoldDB" id="A0A1G7PEE7"/>
<keyword evidence="1" id="KW-0732">Signal</keyword>
<proteinExistence type="predicted"/>
<dbReference type="SUPFAM" id="SSF54427">
    <property type="entry name" value="NTF2-like"/>
    <property type="match status" value="1"/>
</dbReference>
<dbReference type="Pfam" id="PF14534">
    <property type="entry name" value="DUF4440"/>
    <property type="match status" value="1"/>
</dbReference>
<dbReference type="RefSeq" id="WP_083346265.1">
    <property type="nucleotide sequence ID" value="NZ_LT629690.1"/>
</dbReference>
<feature type="domain" description="DUF4440" evidence="2">
    <location>
        <begin position="47"/>
        <end position="151"/>
    </location>
</feature>
<dbReference type="InterPro" id="IPR032710">
    <property type="entry name" value="NTF2-like_dom_sf"/>
</dbReference>
<keyword evidence="4" id="KW-1185">Reference proteome</keyword>
<dbReference type="Gene3D" id="3.10.450.50">
    <property type="match status" value="1"/>
</dbReference>
<reference evidence="3 4" key="1">
    <citation type="submission" date="2016-10" db="EMBL/GenBank/DDBJ databases">
        <authorList>
            <person name="de Groot N.N."/>
        </authorList>
    </citation>
    <scope>NUCLEOTIDE SEQUENCE [LARGE SCALE GENOMIC DNA]</scope>
    <source>
        <strain evidence="3 4">GAS232</strain>
    </source>
</reference>
<dbReference type="Proteomes" id="UP000182427">
    <property type="component" value="Chromosome I"/>
</dbReference>
<dbReference type="InterPro" id="IPR027843">
    <property type="entry name" value="DUF4440"/>
</dbReference>
<evidence type="ECO:0000256" key="1">
    <source>
        <dbReference type="SAM" id="SignalP"/>
    </source>
</evidence>
<evidence type="ECO:0000313" key="4">
    <source>
        <dbReference type="Proteomes" id="UP000182427"/>
    </source>
</evidence>
<gene>
    <name evidence="3" type="ORF">SAMN05444167_3479</name>
</gene>
<protein>
    <recommendedName>
        <fullName evidence="2">DUF4440 domain-containing protein</fullName>
    </recommendedName>
</protein>
<organism evidence="3 4">
    <name type="scientific">Terriglobus roseus</name>
    <dbReference type="NCBI Taxonomy" id="392734"/>
    <lineage>
        <taxon>Bacteria</taxon>
        <taxon>Pseudomonadati</taxon>
        <taxon>Acidobacteriota</taxon>
        <taxon>Terriglobia</taxon>
        <taxon>Terriglobales</taxon>
        <taxon>Acidobacteriaceae</taxon>
        <taxon>Terriglobus</taxon>
    </lineage>
</organism>
<name>A0A1G7PEE7_9BACT</name>
<dbReference type="OrthoDB" id="120856at2"/>
<evidence type="ECO:0000259" key="2">
    <source>
        <dbReference type="Pfam" id="PF14534"/>
    </source>
</evidence>
<feature type="chain" id="PRO_5009242237" description="DUF4440 domain-containing protein" evidence="1">
    <location>
        <begin position="24"/>
        <end position="157"/>
    </location>
</feature>
<accession>A0A1G7PEE7</accession>
<feature type="signal peptide" evidence="1">
    <location>
        <begin position="1"/>
        <end position="23"/>
    </location>
</feature>